<dbReference type="EMBL" id="FJOG01000026">
    <property type="protein sequence ID" value="CZR64385.1"/>
    <property type="molecule type" value="Genomic_DNA"/>
</dbReference>
<name>A0A1L7XH53_9HELO</name>
<feature type="region of interest" description="Disordered" evidence="5">
    <location>
        <begin position="648"/>
        <end position="710"/>
    </location>
</feature>
<dbReference type="GO" id="GO:0003677">
    <property type="term" value="F:DNA binding"/>
    <property type="evidence" value="ECO:0007669"/>
    <property type="project" value="InterPro"/>
</dbReference>
<dbReference type="CDD" id="cd00067">
    <property type="entry name" value="GAL4"/>
    <property type="match status" value="1"/>
</dbReference>
<evidence type="ECO:0000256" key="1">
    <source>
        <dbReference type="ARBA" id="ARBA00004123"/>
    </source>
</evidence>
<dbReference type="STRING" id="576137.A0A1L7XH53"/>
<dbReference type="GO" id="GO:0005634">
    <property type="term" value="C:nucleus"/>
    <property type="evidence" value="ECO:0007669"/>
    <property type="project" value="UniProtKB-SubCell"/>
</dbReference>
<evidence type="ECO:0000313" key="7">
    <source>
        <dbReference type="EMBL" id="CZR64385.1"/>
    </source>
</evidence>
<feature type="region of interest" description="Disordered" evidence="5">
    <location>
        <begin position="1"/>
        <end position="22"/>
    </location>
</feature>
<organism evidence="7 8">
    <name type="scientific">Phialocephala subalpina</name>
    <dbReference type="NCBI Taxonomy" id="576137"/>
    <lineage>
        <taxon>Eukaryota</taxon>
        <taxon>Fungi</taxon>
        <taxon>Dikarya</taxon>
        <taxon>Ascomycota</taxon>
        <taxon>Pezizomycotina</taxon>
        <taxon>Leotiomycetes</taxon>
        <taxon>Helotiales</taxon>
        <taxon>Mollisiaceae</taxon>
        <taxon>Phialocephala</taxon>
        <taxon>Phialocephala fortinii species complex</taxon>
    </lineage>
</organism>
<dbReference type="SUPFAM" id="SSF57701">
    <property type="entry name" value="Zn2/Cys6 DNA-binding domain"/>
    <property type="match status" value="1"/>
</dbReference>
<dbReference type="GO" id="GO:0000981">
    <property type="term" value="F:DNA-binding transcription factor activity, RNA polymerase II-specific"/>
    <property type="evidence" value="ECO:0007669"/>
    <property type="project" value="InterPro"/>
</dbReference>
<dbReference type="InterPro" id="IPR036864">
    <property type="entry name" value="Zn2-C6_fun-type_DNA-bd_sf"/>
</dbReference>
<gene>
    <name evidence="7" type="ORF">PAC_14283</name>
</gene>
<evidence type="ECO:0000313" key="8">
    <source>
        <dbReference type="Proteomes" id="UP000184330"/>
    </source>
</evidence>
<dbReference type="Gene3D" id="4.10.240.10">
    <property type="entry name" value="Zn(2)-C6 fungal-type DNA-binding domain"/>
    <property type="match status" value="1"/>
</dbReference>
<evidence type="ECO:0000256" key="5">
    <source>
        <dbReference type="SAM" id="MobiDB-lite"/>
    </source>
</evidence>
<dbReference type="OrthoDB" id="3014581at2759"/>
<dbReference type="PROSITE" id="PS00463">
    <property type="entry name" value="ZN2_CY6_FUNGAL_1"/>
    <property type="match status" value="1"/>
</dbReference>
<dbReference type="Pfam" id="PF00172">
    <property type="entry name" value="Zn_clus"/>
    <property type="match status" value="1"/>
</dbReference>
<keyword evidence="4" id="KW-0175">Coiled coil</keyword>
<feature type="domain" description="Zn(2)-C6 fungal-type" evidence="6">
    <location>
        <begin position="26"/>
        <end position="55"/>
    </location>
</feature>
<feature type="compositionally biased region" description="Basic and acidic residues" evidence="5">
    <location>
        <begin position="12"/>
        <end position="22"/>
    </location>
</feature>
<dbReference type="GO" id="GO:0008270">
    <property type="term" value="F:zinc ion binding"/>
    <property type="evidence" value="ECO:0007669"/>
    <property type="project" value="InterPro"/>
</dbReference>
<dbReference type="PROSITE" id="PS50048">
    <property type="entry name" value="ZN2_CY6_FUNGAL_2"/>
    <property type="match status" value="1"/>
</dbReference>
<dbReference type="GO" id="GO:0006351">
    <property type="term" value="P:DNA-templated transcription"/>
    <property type="evidence" value="ECO:0007669"/>
    <property type="project" value="InterPro"/>
</dbReference>
<accession>A0A1L7XH53</accession>
<dbReference type="CDD" id="cd12148">
    <property type="entry name" value="fungal_TF_MHR"/>
    <property type="match status" value="1"/>
</dbReference>
<dbReference type="PANTHER" id="PTHR31001">
    <property type="entry name" value="UNCHARACTERIZED TRANSCRIPTIONAL REGULATORY PROTEIN"/>
    <property type="match status" value="1"/>
</dbReference>
<feature type="compositionally biased region" description="Polar residues" evidence="5">
    <location>
        <begin position="675"/>
        <end position="710"/>
    </location>
</feature>
<evidence type="ECO:0000256" key="4">
    <source>
        <dbReference type="SAM" id="Coils"/>
    </source>
</evidence>
<keyword evidence="8" id="KW-1185">Reference proteome</keyword>
<feature type="compositionally biased region" description="Low complexity" evidence="5">
    <location>
        <begin position="654"/>
        <end position="667"/>
    </location>
</feature>
<dbReference type="SMART" id="SM00906">
    <property type="entry name" value="Fungal_trans"/>
    <property type="match status" value="1"/>
</dbReference>
<evidence type="ECO:0000259" key="6">
    <source>
        <dbReference type="PROSITE" id="PS50048"/>
    </source>
</evidence>
<protein>
    <recommendedName>
        <fullName evidence="6">Zn(2)-C6 fungal-type domain-containing protein</fullName>
    </recommendedName>
</protein>
<dbReference type="InterPro" id="IPR007219">
    <property type="entry name" value="XnlR_reg_dom"/>
</dbReference>
<dbReference type="SMART" id="SM00066">
    <property type="entry name" value="GAL4"/>
    <property type="match status" value="1"/>
</dbReference>
<keyword evidence="2" id="KW-0479">Metal-binding</keyword>
<evidence type="ECO:0000256" key="3">
    <source>
        <dbReference type="ARBA" id="ARBA00023242"/>
    </source>
</evidence>
<proteinExistence type="predicted"/>
<dbReference type="Proteomes" id="UP000184330">
    <property type="component" value="Unassembled WGS sequence"/>
</dbReference>
<dbReference type="InterPro" id="IPR050613">
    <property type="entry name" value="Sec_Metabolite_Reg"/>
</dbReference>
<dbReference type="AlphaFoldDB" id="A0A1L7XH53"/>
<feature type="region of interest" description="Disordered" evidence="5">
    <location>
        <begin position="60"/>
        <end position="82"/>
    </location>
</feature>
<dbReference type="PANTHER" id="PTHR31001:SF90">
    <property type="entry name" value="CENTROMERE DNA-BINDING PROTEIN COMPLEX CBF3 SUBUNIT B"/>
    <property type="match status" value="1"/>
</dbReference>
<sequence length="748" mass="84637">MKRSSEAAYEPDNGREKVPRRQEPVSCLFCRKKKLKCDRGAPCSNCKARKLECSSAASGAGGRISAIPQGPKSFESGGLAQPGASRFVPLTAETPERPLTKTCSQNIDELNNRIKKLEELLISKSTADIHTLSVNRRQPGPATKDEPRGDIELSRTLSFIETDAYEHAPTTSEETLSSDAKVAESFGTFIFALTRPRDPPAFTENLPSILPRRREGQTLLHYYIDHVNWIYQIIHVPTVQRILDTLYDRMEENQLPEYGHIAIISTIFALSAYFSSPQSNLYFPHGEAKRYSYRWVSLAQHALAASNCLSVPSVEALQSLILISQHLMPNIGAIATLRTLAATSMHTARAMGLHKIDTPANKARRQNAEEVDWVDIEVKRRIWWHLASTDWLLSFMSGAQCGTYMIHPSQMNVDLPSNVDDTGITARGDYAQPLEFATDMTYFIFRVKFSTVFRELVDQAWEAGSDMDELPFELVLDFDKKLNALLADFDKKFDIVKHNSPIYPPNDDKIGQKLARVGKQRSMARNMAHFGIHTRLSRLHRPYLVRGAQDPRYAYSRMVCLRSARTVIEIGKKMTTQIQDLASIKIWSVNHHVFVSTVILVMDYCYNKDEPRAKERKEEIVECFRILESSRDDSTIATRGLQKLRDMLQKKAGESSSGDESNNSNTSPFAKRKPSPTSYNTQTITSQFQPNLQNPMTYQNQPMLASDGLNQLPSQWQSDFGSLDFDIDYSTLEQFEALFNIEIQREPV</sequence>
<keyword evidence="3" id="KW-0539">Nucleus</keyword>
<evidence type="ECO:0000256" key="2">
    <source>
        <dbReference type="ARBA" id="ARBA00022723"/>
    </source>
</evidence>
<feature type="coiled-coil region" evidence="4">
    <location>
        <begin position="100"/>
        <end position="127"/>
    </location>
</feature>
<dbReference type="InterPro" id="IPR001138">
    <property type="entry name" value="Zn2Cys6_DnaBD"/>
</dbReference>
<reference evidence="7 8" key="1">
    <citation type="submission" date="2016-03" db="EMBL/GenBank/DDBJ databases">
        <authorList>
            <person name="Ploux O."/>
        </authorList>
    </citation>
    <scope>NUCLEOTIDE SEQUENCE [LARGE SCALE GENOMIC DNA]</scope>
    <source>
        <strain evidence="7 8">UAMH 11012</strain>
    </source>
</reference>
<comment type="subcellular location">
    <subcellularLocation>
        <location evidence="1">Nucleus</location>
    </subcellularLocation>
</comment>
<dbReference type="Pfam" id="PF04082">
    <property type="entry name" value="Fungal_trans"/>
    <property type="match status" value="1"/>
</dbReference>